<dbReference type="SUPFAM" id="SSF48498">
    <property type="entry name" value="Tetracyclin repressor-like, C-terminal domain"/>
    <property type="match status" value="1"/>
</dbReference>
<gene>
    <name evidence="6" type="ORF">FHD67_04365</name>
</gene>
<evidence type="ECO:0000313" key="7">
    <source>
        <dbReference type="Proteomes" id="UP000304880"/>
    </source>
</evidence>
<name>A0A5C4R9M5_9RHOB</name>
<organism evidence="6 7">
    <name type="scientific">Paracoccus haeundaensis</name>
    <dbReference type="NCBI Taxonomy" id="225362"/>
    <lineage>
        <taxon>Bacteria</taxon>
        <taxon>Pseudomonadati</taxon>
        <taxon>Pseudomonadota</taxon>
        <taxon>Alphaproteobacteria</taxon>
        <taxon>Rhodobacterales</taxon>
        <taxon>Paracoccaceae</taxon>
        <taxon>Paracoccus</taxon>
    </lineage>
</organism>
<feature type="DNA-binding region" description="H-T-H motif" evidence="4">
    <location>
        <begin position="36"/>
        <end position="55"/>
    </location>
</feature>
<keyword evidence="7" id="KW-1185">Reference proteome</keyword>
<evidence type="ECO:0000256" key="2">
    <source>
        <dbReference type="ARBA" id="ARBA00023125"/>
    </source>
</evidence>
<dbReference type="Gene3D" id="1.10.357.10">
    <property type="entry name" value="Tetracycline Repressor, domain 2"/>
    <property type="match status" value="1"/>
</dbReference>
<dbReference type="Proteomes" id="UP000304880">
    <property type="component" value="Unassembled WGS sequence"/>
</dbReference>
<dbReference type="Pfam" id="PF00440">
    <property type="entry name" value="TetR_N"/>
    <property type="match status" value="1"/>
</dbReference>
<proteinExistence type="predicted"/>
<dbReference type="InterPro" id="IPR001647">
    <property type="entry name" value="HTH_TetR"/>
</dbReference>
<accession>A0A5C4R9M5</accession>
<dbReference type="SUPFAM" id="SSF46689">
    <property type="entry name" value="Homeodomain-like"/>
    <property type="match status" value="1"/>
</dbReference>
<dbReference type="GeneID" id="97049459"/>
<evidence type="ECO:0000256" key="3">
    <source>
        <dbReference type="ARBA" id="ARBA00023163"/>
    </source>
</evidence>
<dbReference type="InterPro" id="IPR050109">
    <property type="entry name" value="HTH-type_TetR-like_transc_reg"/>
</dbReference>
<protein>
    <submittedName>
        <fullName evidence="6">TetR/AcrR family transcriptional regulator</fullName>
    </submittedName>
</protein>
<comment type="caution">
    <text evidence="6">The sequence shown here is derived from an EMBL/GenBank/DDBJ whole genome shotgun (WGS) entry which is preliminary data.</text>
</comment>
<evidence type="ECO:0000259" key="5">
    <source>
        <dbReference type="PROSITE" id="PS50977"/>
    </source>
</evidence>
<keyword evidence="1" id="KW-0805">Transcription regulation</keyword>
<feature type="domain" description="HTH tetR-type" evidence="5">
    <location>
        <begin position="16"/>
        <end position="73"/>
    </location>
</feature>
<dbReference type="PANTHER" id="PTHR30055">
    <property type="entry name" value="HTH-TYPE TRANSCRIPTIONAL REGULATOR RUTR"/>
    <property type="match status" value="1"/>
</dbReference>
<sequence length="179" mass="19366">MGEDTPVARKPRADQARNRDRLLTAAREVFRSDAASLEAVARRAGLGIATLYRHFPTREALFQAVYAREVEALEALARADDLPVWMHAALDMMATKRGMVAALAPVLDKEAPFFTEQSARMLAAVGGLRDRAVAAGQVRGTVTADDLIRVLLSLSYGPGADPARAGLLLDVFLDGLRPR</sequence>
<dbReference type="InterPro" id="IPR036271">
    <property type="entry name" value="Tet_transcr_reg_TetR-rel_C_sf"/>
</dbReference>
<dbReference type="PANTHER" id="PTHR30055:SF234">
    <property type="entry name" value="HTH-TYPE TRANSCRIPTIONAL REGULATOR BETI"/>
    <property type="match status" value="1"/>
</dbReference>
<evidence type="ECO:0000313" key="6">
    <source>
        <dbReference type="EMBL" id="TNH40447.1"/>
    </source>
</evidence>
<dbReference type="InterPro" id="IPR049445">
    <property type="entry name" value="TetR_SbtR-like_C"/>
</dbReference>
<dbReference type="RefSeq" id="WP_139597944.1">
    <property type="nucleotide sequence ID" value="NZ_VDDC01000008.1"/>
</dbReference>
<dbReference type="Pfam" id="PF21597">
    <property type="entry name" value="TetR_C_43"/>
    <property type="match status" value="1"/>
</dbReference>
<dbReference type="AlphaFoldDB" id="A0A5C4R9M5"/>
<reference evidence="6 7" key="1">
    <citation type="submission" date="2019-06" db="EMBL/GenBank/DDBJ databases">
        <authorList>
            <person name="Li J."/>
        </authorList>
    </citation>
    <scope>NUCLEOTIDE SEQUENCE [LARGE SCALE GENOMIC DNA]</scope>
    <source>
        <strain evidence="6 7">CGMCC 1.8012</strain>
    </source>
</reference>
<dbReference type="EMBL" id="VDDC01000008">
    <property type="protein sequence ID" value="TNH40447.1"/>
    <property type="molecule type" value="Genomic_DNA"/>
</dbReference>
<dbReference type="GO" id="GO:0003700">
    <property type="term" value="F:DNA-binding transcription factor activity"/>
    <property type="evidence" value="ECO:0007669"/>
    <property type="project" value="TreeGrafter"/>
</dbReference>
<keyword evidence="3" id="KW-0804">Transcription</keyword>
<dbReference type="PROSITE" id="PS50977">
    <property type="entry name" value="HTH_TETR_2"/>
    <property type="match status" value="1"/>
</dbReference>
<evidence type="ECO:0000256" key="1">
    <source>
        <dbReference type="ARBA" id="ARBA00023015"/>
    </source>
</evidence>
<dbReference type="InterPro" id="IPR009057">
    <property type="entry name" value="Homeodomain-like_sf"/>
</dbReference>
<dbReference type="GO" id="GO:0000976">
    <property type="term" value="F:transcription cis-regulatory region binding"/>
    <property type="evidence" value="ECO:0007669"/>
    <property type="project" value="TreeGrafter"/>
</dbReference>
<keyword evidence="2 4" id="KW-0238">DNA-binding</keyword>
<evidence type="ECO:0000256" key="4">
    <source>
        <dbReference type="PROSITE-ProRule" id="PRU00335"/>
    </source>
</evidence>